<evidence type="ECO:0000313" key="3">
    <source>
        <dbReference type="Proteomes" id="UP000776700"/>
    </source>
</evidence>
<feature type="transmembrane region" description="Helical" evidence="1">
    <location>
        <begin position="29"/>
        <end position="47"/>
    </location>
</feature>
<keyword evidence="1" id="KW-0812">Transmembrane</keyword>
<evidence type="ECO:0000256" key="1">
    <source>
        <dbReference type="SAM" id="Phobius"/>
    </source>
</evidence>
<dbReference type="Proteomes" id="UP000776700">
    <property type="component" value="Unassembled WGS sequence"/>
</dbReference>
<comment type="caution">
    <text evidence="2">The sequence shown here is derived from an EMBL/GenBank/DDBJ whole genome shotgun (WGS) entry which is preliminary data.</text>
</comment>
<reference evidence="2" key="2">
    <citation type="submission" date="2021-09" db="EMBL/GenBank/DDBJ databases">
        <authorList>
            <person name="Gilroy R."/>
        </authorList>
    </citation>
    <scope>NUCLEOTIDE SEQUENCE</scope>
    <source>
        <strain evidence="2">1277</strain>
    </source>
</reference>
<protein>
    <submittedName>
        <fullName evidence="2">Uncharacterized protein</fullName>
    </submittedName>
</protein>
<name>A0A921SZ56_9FIRM</name>
<keyword evidence="1" id="KW-1133">Transmembrane helix</keyword>
<feature type="transmembrane region" description="Helical" evidence="1">
    <location>
        <begin position="5"/>
        <end position="23"/>
    </location>
</feature>
<gene>
    <name evidence="2" type="ORF">K8V90_00630</name>
</gene>
<proteinExistence type="predicted"/>
<dbReference type="EMBL" id="DYUB01000022">
    <property type="protein sequence ID" value="HJG95590.1"/>
    <property type="molecule type" value="Genomic_DNA"/>
</dbReference>
<organism evidence="2 3">
    <name type="scientific">Romboutsia timonensis</name>
    <dbReference type="NCBI Taxonomy" id="1776391"/>
    <lineage>
        <taxon>Bacteria</taxon>
        <taxon>Bacillati</taxon>
        <taxon>Bacillota</taxon>
        <taxon>Clostridia</taxon>
        <taxon>Peptostreptococcales</taxon>
        <taxon>Peptostreptococcaceae</taxon>
        <taxon>Romboutsia</taxon>
    </lineage>
</organism>
<keyword evidence="1" id="KW-0472">Membrane</keyword>
<evidence type="ECO:0000313" key="2">
    <source>
        <dbReference type="EMBL" id="HJG95590.1"/>
    </source>
</evidence>
<sequence>MYKIFYAILTIIWILDIVNFPGFEILDTTYPINFWIWLLIWILLPSCKDIRKVEKDNK</sequence>
<reference evidence="2" key="1">
    <citation type="journal article" date="2021" name="PeerJ">
        <title>Extensive microbial diversity within the chicken gut microbiome revealed by metagenomics and culture.</title>
        <authorList>
            <person name="Gilroy R."/>
            <person name="Ravi A."/>
            <person name="Getino M."/>
            <person name="Pursley I."/>
            <person name="Horton D.L."/>
            <person name="Alikhan N.F."/>
            <person name="Baker D."/>
            <person name="Gharbi K."/>
            <person name="Hall N."/>
            <person name="Watson M."/>
            <person name="Adriaenssens E.M."/>
            <person name="Foster-Nyarko E."/>
            <person name="Jarju S."/>
            <person name="Secka A."/>
            <person name="Antonio M."/>
            <person name="Oren A."/>
            <person name="Chaudhuri R.R."/>
            <person name="La Ragione R."/>
            <person name="Hildebrand F."/>
            <person name="Pallen M.J."/>
        </authorList>
    </citation>
    <scope>NUCLEOTIDE SEQUENCE</scope>
    <source>
        <strain evidence="2">1277</strain>
    </source>
</reference>
<accession>A0A921SZ56</accession>
<dbReference type="AlphaFoldDB" id="A0A921SZ56"/>